<evidence type="ECO:0000256" key="1">
    <source>
        <dbReference type="SAM" id="SignalP"/>
    </source>
</evidence>
<evidence type="ECO:0000313" key="3">
    <source>
        <dbReference type="Proteomes" id="UP000094412"/>
    </source>
</evidence>
<keyword evidence="1" id="KW-0732">Signal</keyword>
<name>A0A1C2DZ49_9HYPH</name>
<dbReference type="STRING" id="1566387.QV13_10430"/>
<accession>A0A1C2DZ49</accession>
<evidence type="ECO:0000313" key="2">
    <source>
        <dbReference type="EMBL" id="OCX20049.1"/>
    </source>
</evidence>
<organism evidence="2 3">
    <name type="scientific">Mesorhizobium hungaricum</name>
    <dbReference type="NCBI Taxonomy" id="1566387"/>
    <lineage>
        <taxon>Bacteria</taxon>
        <taxon>Pseudomonadati</taxon>
        <taxon>Pseudomonadota</taxon>
        <taxon>Alphaproteobacteria</taxon>
        <taxon>Hyphomicrobiales</taxon>
        <taxon>Phyllobacteriaceae</taxon>
        <taxon>Mesorhizobium</taxon>
    </lineage>
</organism>
<dbReference type="AlphaFoldDB" id="A0A1C2DZ49"/>
<reference evidence="2 3" key="1">
    <citation type="submission" date="2016-08" db="EMBL/GenBank/DDBJ databases">
        <title>Whole genome sequence of Mesorhizobium sp. strain UASWS1009 isolated from industrial sewage.</title>
        <authorList>
            <person name="Crovadore J."/>
            <person name="Calmin G."/>
            <person name="Chablais R."/>
            <person name="Cochard B."/>
            <person name="Lefort F."/>
        </authorList>
    </citation>
    <scope>NUCLEOTIDE SEQUENCE [LARGE SCALE GENOMIC DNA]</scope>
    <source>
        <strain evidence="2 3">UASWS1009</strain>
    </source>
</reference>
<feature type="chain" id="PRO_5008659993" description="Histidine phosphatase family protein" evidence="1">
    <location>
        <begin position="21"/>
        <end position="200"/>
    </location>
</feature>
<sequence>MSAGVAFAFALLPSTTPASAADGTETIVLIRHGEKPPQGLGQLNCQGLNRSLRLPAVVKARFGVPAAIFAPNPADQKTDQGEAYDYVRPLATVEPTAIAFGLPVNAGIGVEDISKLQARLEDKAYANALVLVAWEHKQLVKLARKLMKDHDGDPDSVPKWQGDDFDGIYVVKLSRKGGDTAATFARQAQGLNGQPATCPN</sequence>
<feature type="signal peptide" evidence="1">
    <location>
        <begin position="1"/>
        <end position="20"/>
    </location>
</feature>
<proteinExistence type="predicted"/>
<dbReference type="EMBL" id="MDEO01000030">
    <property type="protein sequence ID" value="OCX20049.1"/>
    <property type="molecule type" value="Genomic_DNA"/>
</dbReference>
<protein>
    <recommendedName>
        <fullName evidence="4">Histidine phosphatase family protein</fullName>
    </recommendedName>
</protein>
<dbReference type="Proteomes" id="UP000094412">
    <property type="component" value="Unassembled WGS sequence"/>
</dbReference>
<comment type="caution">
    <text evidence="2">The sequence shown here is derived from an EMBL/GenBank/DDBJ whole genome shotgun (WGS) entry which is preliminary data.</text>
</comment>
<gene>
    <name evidence="2" type="ORF">QV13_10430</name>
</gene>
<keyword evidence="3" id="KW-1185">Reference proteome</keyword>
<dbReference type="OrthoDB" id="7001291at2"/>
<evidence type="ECO:0008006" key="4">
    <source>
        <dbReference type="Google" id="ProtNLM"/>
    </source>
</evidence>